<evidence type="ECO:0000256" key="3">
    <source>
        <dbReference type="ARBA" id="ARBA00022801"/>
    </source>
</evidence>
<keyword evidence="10" id="KW-1185">Reference proteome</keyword>
<dbReference type="GO" id="GO:0004222">
    <property type="term" value="F:metalloendopeptidase activity"/>
    <property type="evidence" value="ECO:0007669"/>
    <property type="project" value="InterPro"/>
</dbReference>
<feature type="transmembrane region" description="Helical" evidence="7">
    <location>
        <begin position="34"/>
        <end position="56"/>
    </location>
</feature>
<protein>
    <submittedName>
        <fullName evidence="9">Peptidase M48 Ste24p</fullName>
    </submittedName>
</protein>
<dbReference type="PATRIC" id="fig|1469144.10.peg.1175"/>
<dbReference type="GO" id="GO:0006508">
    <property type="term" value="P:proteolysis"/>
    <property type="evidence" value="ECO:0007669"/>
    <property type="project" value="UniProtKB-KW"/>
</dbReference>
<dbReference type="InterPro" id="IPR052173">
    <property type="entry name" value="Beta-lactam_resp_regulator"/>
</dbReference>
<keyword evidence="1 6" id="KW-0645">Protease</keyword>
<evidence type="ECO:0000256" key="7">
    <source>
        <dbReference type="SAM" id="Phobius"/>
    </source>
</evidence>
<dbReference type="OrthoDB" id="9785340at2"/>
<evidence type="ECO:0000313" key="10">
    <source>
        <dbReference type="Proteomes" id="UP000070188"/>
    </source>
</evidence>
<dbReference type="PANTHER" id="PTHR34978">
    <property type="entry name" value="POSSIBLE SENSOR-TRANSDUCER PROTEIN BLAR"/>
    <property type="match status" value="1"/>
</dbReference>
<feature type="transmembrane region" description="Helical" evidence="7">
    <location>
        <begin position="91"/>
        <end position="112"/>
    </location>
</feature>
<dbReference type="CDD" id="cd07326">
    <property type="entry name" value="M56_BlaR1_MecR1_like"/>
    <property type="match status" value="1"/>
</dbReference>
<dbReference type="AlphaFoldDB" id="A0A132MPR0"/>
<dbReference type="EMBL" id="LAXD01000001">
    <property type="protein sequence ID" value="KWW99421.1"/>
    <property type="molecule type" value="Genomic_DNA"/>
</dbReference>
<accession>A0A132MPR0</accession>
<keyword evidence="4 6" id="KW-0862">Zinc</keyword>
<proteinExistence type="inferred from homology"/>
<dbReference type="Proteomes" id="UP000070188">
    <property type="component" value="Unassembled WGS sequence"/>
</dbReference>
<name>A0A132MPR0_9ACTN</name>
<evidence type="ECO:0000256" key="2">
    <source>
        <dbReference type="ARBA" id="ARBA00022723"/>
    </source>
</evidence>
<keyword evidence="5 6" id="KW-0482">Metalloprotease</keyword>
<reference evidence="10" key="1">
    <citation type="submission" date="2015-04" db="EMBL/GenBank/DDBJ databases">
        <title>Physiological reanalysis, assessment of diazotrophy, and genome sequences of multiple isolates of Streptomyces thermoautotrophicus.</title>
        <authorList>
            <person name="MacKellar D.C."/>
            <person name="Lieber L."/>
            <person name="Norman J."/>
            <person name="Bolger A."/>
            <person name="Tobin C."/>
            <person name="Murray J.W."/>
            <person name="Chang R."/>
            <person name="Ford T."/>
            <person name="Nguyen P.Q."/>
            <person name="Woodward J."/>
            <person name="Permingeat H."/>
            <person name="Joshi N.S."/>
            <person name="Silver P.A."/>
            <person name="Usadel B."/>
            <person name="Rutherford A.W."/>
            <person name="Friesen M."/>
            <person name="Prell J."/>
        </authorList>
    </citation>
    <scope>NUCLEOTIDE SEQUENCE [LARGE SCALE GENOMIC DNA]</scope>
    <source>
        <strain evidence="10">H1</strain>
    </source>
</reference>
<organism evidence="9 10">
    <name type="scientific">Carbonactinospora thermoautotrophica</name>
    <dbReference type="NCBI Taxonomy" id="1469144"/>
    <lineage>
        <taxon>Bacteria</taxon>
        <taxon>Bacillati</taxon>
        <taxon>Actinomycetota</taxon>
        <taxon>Actinomycetes</taxon>
        <taxon>Kitasatosporales</taxon>
        <taxon>Carbonactinosporaceae</taxon>
        <taxon>Carbonactinospora</taxon>
    </lineage>
</organism>
<keyword evidence="7" id="KW-0812">Transmembrane</keyword>
<comment type="cofactor">
    <cofactor evidence="6">
        <name>Zn(2+)</name>
        <dbReference type="ChEBI" id="CHEBI:29105"/>
    </cofactor>
    <text evidence="6">Binds 1 zinc ion per subunit.</text>
</comment>
<evidence type="ECO:0000256" key="6">
    <source>
        <dbReference type="RuleBase" id="RU003983"/>
    </source>
</evidence>
<comment type="similarity">
    <text evidence="6">Belongs to the peptidase M48 family.</text>
</comment>
<feature type="domain" description="Peptidase M48" evidence="8">
    <location>
        <begin position="113"/>
        <end position="194"/>
    </location>
</feature>
<evidence type="ECO:0000313" key="9">
    <source>
        <dbReference type="EMBL" id="KWW99421.1"/>
    </source>
</evidence>
<evidence type="ECO:0000259" key="8">
    <source>
        <dbReference type="Pfam" id="PF01435"/>
    </source>
</evidence>
<sequence length="303" mass="32127">MPAFALLTALTLACALLAHRLMRSRWAWYAPSSAIALWQGLGLAAGVSAIGAAFALAVSPYRLGVMGGFFALVADILAGEPLRRLGPGHLTALLVGVTLAGWLFSALVVASLDTARIRRRHSELLDLVAHQTPDVPGALVIDHPAAAAYCLPGVRSRLVVSTGALRMLSPDELRAVLAHERAHACERHDLVLLPFAALCRAFPRLRLCQEANATVALLVEMRADDRAREQHPPQRLAQALLRFGQSLIPAGALGAADLAVLLRVARLTGAPRQVPRRVRATAVAAAAGLGTLPLLLMACPWLT</sequence>
<keyword evidence="3 6" id="KW-0378">Hydrolase</keyword>
<dbReference type="Gene3D" id="3.30.2010.10">
    <property type="entry name" value="Metalloproteases ('zincins'), catalytic domain"/>
    <property type="match status" value="1"/>
</dbReference>
<dbReference type="PANTHER" id="PTHR34978:SF3">
    <property type="entry name" value="SLR0241 PROTEIN"/>
    <property type="match status" value="1"/>
</dbReference>
<comment type="caution">
    <text evidence="9">The sequence shown here is derived from an EMBL/GenBank/DDBJ whole genome shotgun (WGS) entry which is preliminary data.</text>
</comment>
<dbReference type="InterPro" id="IPR001915">
    <property type="entry name" value="Peptidase_M48"/>
</dbReference>
<keyword evidence="7" id="KW-1133">Transmembrane helix</keyword>
<evidence type="ECO:0000256" key="5">
    <source>
        <dbReference type="ARBA" id="ARBA00023049"/>
    </source>
</evidence>
<gene>
    <name evidence="9" type="ORF">LI90_1056</name>
</gene>
<evidence type="ECO:0000256" key="1">
    <source>
        <dbReference type="ARBA" id="ARBA00022670"/>
    </source>
</evidence>
<keyword evidence="7" id="KW-0472">Membrane</keyword>
<dbReference type="RefSeq" id="WP_066884836.1">
    <property type="nucleotide sequence ID" value="NZ_LAXD01000001.1"/>
</dbReference>
<keyword evidence="2" id="KW-0479">Metal-binding</keyword>
<dbReference type="Pfam" id="PF01435">
    <property type="entry name" value="Peptidase_M48"/>
    <property type="match status" value="1"/>
</dbReference>
<feature type="transmembrane region" description="Helical" evidence="7">
    <location>
        <begin position="282"/>
        <end position="302"/>
    </location>
</feature>
<evidence type="ECO:0000256" key="4">
    <source>
        <dbReference type="ARBA" id="ARBA00022833"/>
    </source>
</evidence>
<dbReference type="GO" id="GO:0046872">
    <property type="term" value="F:metal ion binding"/>
    <property type="evidence" value="ECO:0007669"/>
    <property type="project" value="UniProtKB-KW"/>
</dbReference>
<dbReference type="STRING" id="1469144.LI90_1056"/>